<evidence type="ECO:0000259" key="14">
    <source>
        <dbReference type="PROSITE" id="PS51194"/>
    </source>
</evidence>
<dbReference type="InterPro" id="IPR047112">
    <property type="entry name" value="RecG/Mfd"/>
</dbReference>
<dbReference type="CDD" id="cd04488">
    <property type="entry name" value="RecG_wedge_OBF"/>
    <property type="match status" value="1"/>
</dbReference>
<evidence type="ECO:0000256" key="2">
    <source>
        <dbReference type="ARBA" id="ARBA00017846"/>
    </source>
</evidence>
<evidence type="ECO:0000256" key="11">
    <source>
        <dbReference type="ARBA" id="ARBA00048988"/>
    </source>
</evidence>
<keyword evidence="7 12" id="KW-0067">ATP-binding</keyword>
<organism evidence="15 16">
    <name type="scientific">Tissierella simiarum</name>
    <dbReference type="NCBI Taxonomy" id="2841534"/>
    <lineage>
        <taxon>Bacteria</taxon>
        <taxon>Bacillati</taxon>
        <taxon>Bacillota</taxon>
        <taxon>Tissierellia</taxon>
        <taxon>Tissierellales</taxon>
        <taxon>Tissierellaceae</taxon>
        <taxon>Tissierella</taxon>
    </lineage>
</organism>
<dbReference type="PANTHER" id="PTHR47964">
    <property type="entry name" value="ATP-DEPENDENT DNA HELICASE HOMOLOG RECG, CHLOROPLASTIC"/>
    <property type="match status" value="1"/>
</dbReference>
<feature type="domain" description="Helicase ATP-binding" evidence="13">
    <location>
        <begin position="268"/>
        <end position="429"/>
    </location>
</feature>
<dbReference type="EMBL" id="JAHLPM010000004">
    <property type="protein sequence ID" value="MBU5437749.1"/>
    <property type="molecule type" value="Genomic_DNA"/>
</dbReference>
<evidence type="ECO:0000256" key="1">
    <source>
        <dbReference type="ARBA" id="ARBA00007504"/>
    </source>
</evidence>
<evidence type="ECO:0000313" key="16">
    <source>
        <dbReference type="Proteomes" id="UP000749471"/>
    </source>
</evidence>
<keyword evidence="3 12" id="KW-0547">Nucleotide-binding</keyword>
<dbReference type="Pfam" id="PF00270">
    <property type="entry name" value="DEAD"/>
    <property type="match status" value="1"/>
</dbReference>
<dbReference type="InterPro" id="IPR001650">
    <property type="entry name" value="Helicase_C-like"/>
</dbReference>
<dbReference type="NCBIfam" id="NF008168">
    <property type="entry name" value="PRK10917.2-2"/>
    <property type="match status" value="1"/>
</dbReference>
<dbReference type="PROSITE" id="PS51194">
    <property type="entry name" value="HELICASE_CTER"/>
    <property type="match status" value="1"/>
</dbReference>
<dbReference type="PROSITE" id="PS51192">
    <property type="entry name" value="HELICASE_ATP_BIND_1"/>
    <property type="match status" value="1"/>
</dbReference>
<dbReference type="Pfam" id="PF00271">
    <property type="entry name" value="Helicase_C"/>
    <property type="match status" value="1"/>
</dbReference>
<dbReference type="InterPro" id="IPR033454">
    <property type="entry name" value="RecG_wedge"/>
</dbReference>
<sequence>MSIQYIKGVGPKRASKLRRLNINTVEDLLYFVPRDYEDRSKFKTLRECTIGEKTSLEVEVCGPPNILRPRKNFSILKIPIKDESGYGCLVWFNQDYLRDRFAIGNKLIVNGKINKMGMEIQIVNPIFEKEGNLKKIGKIMPIYPLTEGLTNNEMINIMTNVLRDNLKKVEEFLPVDLRERLNLLDIKKSLMNIHFPTNKDQLLRARARLSFEELLTLQLGLFIIKNKANSYNEGIKFPKVKEIDEFIESLPFKLTEAQKKVFKEIEENMESNKQMNRLVQGDVGSGKTIVAVLAMFKAWKSGFQSVMMAPTEILATQHFESISKFLSSYNVKCELLVGSISNKRKEEILKDLQEGNVDIIVGTHAIIQDNVQFKNLGLAITDEQHRFGVKQRAALSQKGTNPDVIVMTATPIPRTLALILYGDLDISIIDELPPGRKEIETYAVGTDMIKRVNNFVKKQIEEGRQAYIVCPLIEESETLTINAAEELYNNLKEDVFKDLNMGLLHGKMKAKEKDEIMDDFKNHKLDILVSTTVIEVGVNVPNSNIMVIYNAERFGLAQLHQLRGRVGRGNHQSYCILINEGNNKVARERMRILQQTTDGFKISEKDLELRGPGEFFGTRQHGIPELKVANLFTDMEILKIAQREALEIIKEDPNMCSSKYYYLRQKIQEMFKKSGKDLIFN</sequence>
<evidence type="ECO:0000256" key="6">
    <source>
        <dbReference type="ARBA" id="ARBA00022806"/>
    </source>
</evidence>
<dbReference type="SMART" id="SM00490">
    <property type="entry name" value="HELICc"/>
    <property type="match status" value="1"/>
</dbReference>
<evidence type="ECO:0000256" key="5">
    <source>
        <dbReference type="ARBA" id="ARBA00022801"/>
    </source>
</evidence>
<dbReference type="CDD" id="cd17992">
    <property type="entry name" value="DEXHc_RecG"/>
    <property type="match status" value="1"/>
</dbReference>
<dbReference type="InterPro" id="IPR014001">
    <property type="entry name" value="Helicase_ATP-bd"/>
</dbReference>
<dbReference type="EC" id="5.6.2.4" evidence="12"/>
<dbReference type="SMART" id="SM00487">
    <property type="entry name" value="DEXDc"/>
    <property type="match status" value="1"/>
</dbReference>
<keyword evidence="9 12" id="KW-0233">DNA recombination</keyword>
<accession>A0ABS6E4R5</accession>
<protein>
    <recommendedName>
        <fullName evidence="2 12">ATP-dependent DNA helicase RecG</fullName>
        <ecNumber evidence="12">5.6.2.4</ecNumber>
    </recommendedName>
</protein>
<keyword evidence="5 12" id="KW-0378">Hydrolase</keyword>
<evidence type="ECO:0000256" key="9">
    <source>
        <dbReference type="ARBA" id="ARBA00023172"/>
    </source>
</evidence>
<comment type="similarity">
    <text evidence="1 12">Belongs to the helicase family. RecG subfamily.</text>
</comment>
<dbReference type="PANTHER" id="PTHR47964:SF1">
    <property type="entry name" value="ATP-DEPENDENT DNA HELICASE HOMOLOG RECG, CHLOROPLASTIC"/>
    <property type="match status" value="1"/>
</dbReference>
<evidence type="ECO:0000256" key="3">
    <source>
        <dbReference type="ARBA" id="ARBA00022741"/>
    </source>
</evidence>
<evidence type="ECO:0000256" key="8">
    <source>
        <dbReference type="ARBA" id="ARBA00023125"/>
    </source>
</evidence>
<dbReference type="Pfam" id="PF19833">
    <property type="entry name" value="RecG_dom3_C"/>
    <property type="match status" value="1"/>
</dbReference>
<evidence type="ECO:0000259" key="13">
    <source>
        <dbReference type="PROSITE" id="PS51192"/>
    </source>
</evidence>
<dbReference type="GO" id="GO:0003678">
    <property type="term" value="F:DNA helicase activity"/>
    <property type="evidence" value="ECO:0007669"/>
    <property type="project" value="UniProtKB-EC"/>
</dbReference>
<name>A0ABS6E4R5_9FIRM</name>
<dbReference type="GO" id="GO:0016787">
    <property type="term" value="F:hydrolase activity"/>
    <property type="evidence" value="ECO:0007669"/>
    <property type="project" value="UniProtKB-KW"/>
</dbReference>
<dbReference type="NCBIfam" id="TIGR00643">
    <property type="entry name" value="recG"/>
    <property type="match status" value="1"/>
</dbReference>
<dbReference type="NCBIfam" id="NF008165">
    <property type="entry name" value="PRK10917.1-3"/>
    <property type="match status" value="1"/>
</dbReference>
<dbReference type="InterPro" id="IPR004609">
    <property type="entry name" value="ATP-dep_DNA_helicase_RecG"/>
</dbReference>
<gene>
    <name evidence="15" type="primary">recG</name>
    <name evidence="15" type="ORF">KQI42_07005</name>
</gene>
<feature type="domain" description="Helicase C-terminal" evidence="14">
    <location>
        <begin position="462"/>
        <end position="608"/>
    </location>
</feature>
<keyword evidence="10 12" id="KW-0234">DNA repair</keyword>
<dbReference type="InterPro" id="IPR045562">
    <property type="entry name" value="RecG_dom3_C"/>
</dbReference>
<evidence type="ECO:0000256" key="12">
    <source>
        <dbReference type="RuleBase" id="RU363016"/>
    </source>
</evidence>
<comment type="catalytic activity">
    <reaction evidence="12">
        <text>Couples ATP hydrolysis with the unwinding of duplex DNA by translocating in the 3'-5' direction.</text>
        <dbReference type="EC" id="5.6.2.4"/>
    </reaction>
</comment>
<evidence type="ECO:0000256" key="7">
    <source>
        <dbReference type="ARBA" id="ARBA00022840"/>
    </source>
</evidence>
<keyword evidence="8" id="KW-0238">DNA-binding</keyword>
<evidence type="ECO:0000256" key="4">
    <source>
        <dbReference type="ARBA" id="ARBA00022763"/>
    </source>
</evidence>
<comment type="caution">
    <text evidence="15">The sequence shown here is derived from an EMBL/GenBank/DDBJ whole genome shotgun (WGS) entry which is preliminary data.</text>
</comment>
<dbReference type="Pfam" id="PF17191">
    <property type="entry name" value="RecG_wedge"/>
    <property type="match status" value="1"/>
</dbReference>
<dbReference type="CDD" id="cd18811">
    <property type="entry name" value="SF2_C_RecG"/>
    <property type="match status" value="1"/>
</dbReference>
<dbReference type="InterPro" id="IPR011545">
    <property type="entry name" value="DEAD/DEAH_box_helicase_dom"/>
</dbReference>
<evidence type="ECO:0000256" key="10">
    <source>
        <dbReference type="ARBA" id="ARBA00023204"/>
    </source>
</evidence>
<keyword evidence="6 12" id="KW-0347">Helicase</keyword>
<reference evidence="15 16" key="1">
    <citation type="submission" date="2021-06" db="EMBL/GenBank/DDBJ databases">
        <authorList>
            <person name="Sun Q."/>
            <person name="Li D."/>
        </authorList>
    </citation>
    <scope>NUCLEOTIDE SEQUENCE [LARGE SCALE GENOMIC DNA]</scope>
    <source>
        <strain evidence="15 16">MSJ-40</strain>
    </source>
</reference>
<proteinExistence type="inferred from homology"/>
<dbReference type="Proteomes" id="UP000749471">
    <property type="component" value="Unassembled WGS sequence"/>
</dbReference>
<evidence type="ECO:0000313" key="15">
    <source>
        <dbReference type="EMBL" id="MBU5437749.1"/>
    </source>
</evidence>
<comment type="catalytic activity">
    <reaction evidence="11 12">
        <text>ATP + H2O = ADP + phosphate + H(+)</text>
        <dbReference type="Rhea" id="RHEA:13065"/>
        <dbReference type="ChEBI" id="CHEBI:15377"/>
        <dbReference type="ChEBI" id="CHEBI:15378"/>
        <dbReference type="ChEBI" id="CHEBI:30616"/>
        <dbReference type="ChEBI" id="CHEBI:43474"/>
        <dbReference type="ChEBI" id="CHEBI:456216"/>
        <dbReference type="EC" id="5.6.2.4"/>
    </reaction>
</comment>
<keyword evidence="4 12" id="KW-0227">DNA damage</keyword>
<keyword evidence="16" id="KW-1185">Reference proteome</keyword>
<comment type="function">
    <text evidence="12">Plays a critical role in recombination and DNA repair. Helps process Holliday junction intermediates to mature products by catalyzing branch migration. Has replication fork regression activity, unwinds stalled or blocked replication forks to make a HJ that can be resolved. Has a DNA unwinding activity characteristic of a DNA helicase with 3'-5' polarity.</text>
</comment>